<feature type="transmembrane region" description="Helical" evidence="8">
    <location>
        <begin position="259"/>
        <end position="278"/>
    </location>
</feature>
<evidence type="ECO:0000256" key="4">
    <source>
        <dbReference type="ARBA" id="ARBA00022692"/>
    </source>
</evidence>
<keyword evidence="10" id="KW-1185">Reference proteome</keyword>
<dbReference type="Proteomes" id="UP001595596">
    <property type="component" value="Unassembled WGS sequence"/>
</dbReference>
<keyword evidence="3 9" id="KW-0808">Transferase</keyword>
<comment type="subcellular location">
    <subcellularLocation>
        <location evidence="1">Cell membrane</location>
        <topology evidence="1">Multi-pass membrane protein</topology>
    </subcellularLocation>
</comment>
<feature type="transmembrane region" description="Helical" evidence="8">
    <location>
        <begin position="141"/>
        <end position="162"/>
    </location>
</feature>
<name>A0ABV7RYA0_9RHOB</name>
<comment type="caution">
    <text evidence="9">The sequence shown here is derived from an EMBL/GenBank/DDBJ whole genome shotgun (WGS) entry which is preliminary data.</text>
</comment>
<keyword evidence="9" id="KW-0328">Glycosyltransferase</keyword>
<evidence type="ECO:0000256" key="2">
    <source>
        <dbReference type="ARBA" id="ARBA00022475"/>
    </source>
</evidence>
<feature type="transmembrane region" description="Helical" evidence="8">
    <location>
        <begin position="85"/>
        <end position="105"/>
    </location>
</feature>
<comment type="similarity">
    <text evidence="7">Belongs to the glycosyltransferase 87 family.</text>
</comment>
<accession>A0ABV7RYA0</accession>
<evidence type="ECO:0000256" key="1">
    <source>
        <dbReference type="ARBA" id="ARBA00004651"/>
    </source>
</evidence>
<evidence type="ECO:0000256" key="8">
    <source>
        <dbReference type="SAM" id="Phobius"/>
    </source>
</evidence>
<protein>
    <submittedName>
        <fullName evidence="9">Glycosyltransferase family 87 protein</fullName>
        <ecNumber evidence="9">2.4.-.-</ecNumber>
    </submittedName>
</protein>
<organism evidence="9 10">
    <name type="scientific">Paracoccus simplex</name>
    <dbReference type="NCBI Taxonomy" id="2086346"/>
    <lineage>
        <taxon>Bacteria</taxon>
        <taxon>Pseudomonadati</taxon>
        <taxon>Pseudomonadota</taxon>
        <taxon>Alphaproteobacteria</taxon>
        <taxon>Rhodobacterales</taxon>
        <taxon>Paracoccaceae</taxon>
        <taxon>Paracoccus</taxon>
    </lineage>
</organism>
<dbReference type="EMBL" id="JBHRXE010000008">
    <property type="protein sequence ID" value="MFC3568482.1"/>
    <property type="molecule type" value="Genomic_DNA"/>
</dbReference>
<proteinExistence type="inferred from homology"/>
<evidence type="ECO:0000256" key="5">
    <source>
        <dbReference type="ARBA" id="ARBA00022989"/>
    </source>
</evidence>
<feature type="transmembrane region" description="Helical" evidence="8">
    <location>
        <begin position="168"/>
        <end position="192"/>
    </location>
</feature>
<gene>
    <name evidence="9" type="ORF">ACFOMP_03330</name>
</gene>
<dbReference type="GO" id="GO:0016757">
    <property type="term" value="F:glycosyltransferase activity"/>
    <property type="evidence" value="ECO:0007669"/>
    <property type="project" value="UniProtKB-KW"/>
</dbReference>
<evidence type="ECO:0000256" key="3">
    <source>
        <dbReference type="ARBA" id="ARBA00022679"/>
    </source>
</evidence>
<keyword evidence="5 8" id="KW-1133">Transmembrane helix</keyword>
<dbReference type="EC" id="2.4.-.-" evidence="9"/>
<dbReference type="Pfam" id="PF09594">
    <property type="entry name" value="GT87"/>
    <property type="match status" value="1"/>
</dbReference>
<dbReference type="RefSeq" id="WP_379027869.1">
    <property type="nucleotide sequence ID" value="NZ_JBHRXE010000008.1"/>
</dbReference>
<dbReference type="InterPro" id="IPR018584">
    <property type="entry name" value="GT87"/>
</dbReference>
<evidence type="ECO:0000313" key="10">
    <source>
        <dbReference type="Proteomes" id="UP001595596"/>
    </source>
</evidence>
<evidence type="ECO:0000256" key="7">
    <source>
        <dbReference type="ARBA" id="ARBA00024033"/>
    </source>
</evidence>
<evidence type="ECO:0000313" key="9">
    <source>
        <dbReference type="EMBL" id="MFC3568482.1"/>
    </source>
</evidence>
<feature type="transmembrane region" description="Helical" evidence="8">
    <location>
        <begin position="322"/>
        <end position="339"/>
    </location>
</feature>
<feature type="transmembrane region" description="Helical" evidence="8">
    <location>
        <begin position="199"/>
        <end position="217"/>
    </location>
</feature>
<feature type="transmembrane region" description="Helical" evidence="8">
    <location>
        <begin position="285"/>
        <end position="302"/>
    </location>
</feature>
<evidence type="ECO:0000256" key="6">
    <source>
        <dbReference type="ARBA" id="ARBA00023136"/>
    </source>
</evidence>
<keyword evidence="2" id="KW-1003">Cell membrane</keyword>
<reference evidence="10" key="1">
    <citation type="journal article" date="2019" name="Int. J. Syst. Evol. Microbiol.">
        <title>The Global Catalogue of Microorganisms (GCM) 10K type strain sequencing project: providing services to taxonomists for standard genome sequencing and annotation.</title>
        <authorList>
            <consortium name="The Broad Institute Genomics Platform"/>
            <consortium name="The Broad Institute Genome Sequencing Center for Infectious Disease"/>
            <person name="Wu L."/>
            <person name="Ma J."/>
        </authorList>
    </citation>
    <scope>NUCLEOTIDE SEQUENCE [LARGE SCALE GENOMIC DNA]</scope>
    <source>
        <strain evidence="10">VKM B-3226</strain>
    </source>
</reference>
<sequence>MLLLGIVALLLFGYVGLARGTSSFSFDALYFYVSGEMWETGATPYDPVAFKGQMDSMVSIQSVSYAYPPNSAPFSLSLSVGSIRLAQIIIGSINLASILGILAFVHHAIRLDPPGVPEQEIRAAEIVTWAVIIGNPFTAHVVWMGQTTLFSAAFLLGSWLLASRRLDLLAGILLGISAIKPQLVFLVGFWFLLDRRWQLVAASALTVVAMSGWPLWVNGLDGSWLAWVRSLMDYKDGVYNALAFKHVFGLRSLLATQDVLIPSTLPVALVGTVLLYVFRRHYQGVWLIGPLLALSVLFVYAHDYDLAPLAVMAFPLLIAARGKPQVMAAIILTVFVIYFPQRIWESLDLAQFARSREVALGALLTLYLVVCRVPQRERRLEAAP</sequence>
<keyword evidence="6 8" id="KW-0472">Membrane</keyword>
<keyword evidence="4 8" id="KW-0812">Transmembrane</keyword>